<dbReference type="InterPro" id="IPR050194">
    <property type="entry name" value="Glycosyltransferase_grp1"/>
</dbReference>
<dbReference type="EMBL" id="JAVYII010000011">
    <property type="protein sequence ID" value="MDT9595261.1"/>
    <property type="molecule type" value="Genomic_DNA"/>
</dbReference>
<dbReference type="RefSeq" id="WP_315735824.1">
    <property type="nucleotide sequence ID" value="NZ_JAVYII010000011.1"/>
</dbReference>
<dbReference type="PANTHER" id="PTHR45947:SF3">
    <property type="entry name" value="SULFOQUINOVOSYL TRANSFERASE SQD2"/>
    <property type="match status" value="1"/>
</dbReference>
<keyword evidence="6" id="KW-1185">Reference proteome</keyword>
<evidence type="ECO:0000313" key="6">
    <source>
        <dbReference type="Proteomes" id="UP001268542"/>
    </source>
</evidence>
<evidence type="ECO:0000259" key="4">
    <source>
        <dbReference type="Pfam" id="PF13579"/>
    </source>
</evidence>
<keyword evidence="1 5" id="KW-0328">Glycosyltransferase</keyword>
<keyword evidence="2 5" id="KW-0808">Transferase</keyword>
<evidence type="ECO:0000313" key="5">
    <source>
        <dbReference type="EMBL" id="MDT9595261.1"/>
    </source>
</evidence>
<dbReference type="Gene3D" id="3.40.50.2000">
    <property type="entry name" value="Glycogen Phosphorylase B"/>
    <property type="match status" value="2"/>
</dbReference>
<dbReference type="Proteomes" id="UP001268542">
    <property type="component" value="Unassembled WGS sequence"/>
</dbReference>
<dbReference type="PANTHER" id="PTHR45947">
    <property type="entry name" value="SULFOQUINOVOSYL TRANSFERASE SQD2"/>
    <property type="match status" value="1"/>
</dbReference>
<evidence type="ECO:0000256" key="1">
    <source>
        <dbReference type="ARBA" id="ARBA00022676"/>
    </source>
</evidence>
<protein>
    <submittedName>
        <fullName evidence="5">Glycosyltransferase family 4 protein</fullName>
        <ecNumber evidence="5">2.4.-.-</ecNumber>
    </submittedName>
</protein>
<dbReference type="CDD" id="cd03801">
    <property type="entry name" value="GT4_PimA-like"/>
    <property type="match status" value="1"/>
</dbReference>
<feature type="domain" description="Glycosyltransferase subfamily 4-like N-terminal" evidence="4">
    <location>
        <begin position="22"/>
        <end position="193"/>
    </location>
</feature>
<dbReference type="SUPFAM" id="SSF53756">
    <property type="entry name" value="UDP-Glycosyltransferase/glycogen phosphorylase"/>
    <property type="match status" value="1"/>
</dbReference>
<dbReference type="GO" id="GO:0016757">
    <property type="term" value="F:glycosyltransferase activity"/>
    <property type="evidence" value="ECO:0007669"/>
    <property type="project" value="UniProtKB-KW"/>
</dbReference>
<proteinExistence type="predicted"/>
<dbReference type="Pfam" id="PF13579">
    <property type="entry name" value="Glyco_trans_4_4"/>
    <property type="match status" value="1"/>
</dbReference>
<organism evidence="5 6">
    <name type="scientific">Nocardioides imazamoxiresistens</name>
    <dbReference type="NCBI Taxonomy" id="3231893"/>
    <lineage>
        <taxon>Bacteria</taxon>
        <taxon>Bacillati</taxon>
        <taxon>Actinomycetota</taxon>
        <taxon>Actinomycetes</taxon>
        <taxon>Propionibacteriales</taxon>
        <taxon>Nocardioidaceae</taxon>
        <taxon>Nocardioides</taxon>
    </lineage>
</organism>
<dbReference type="InterPro" id="IPR028098">
    <property type="entry name" value="Glyco_trans_4-like_N"/>
</dbReference>
<comment type="caution">
    <text evidence="5">The sequence shown here is derived from an EMBL/GenBank/DDBJ whole genome shotgun (WGS) entry which is preliminary data.</text>
</comment>
<evidence type="ECO:0000256" key="2">
    <source>
        <dbReference type="ARBA" id="ARBA00022679"/>
    </source>
</evidence>
<gene>
    <name evidence="5" type="ORF">RDV89_19395</name>
</gene>
<feature type="region of interest" description="Disordered" evidence="3">
    <location>
        <begin position="395"/>
        <end position="420"/>
    </location>
</feature>
<name>A0ABU3Q1D8_9ACTN</name>
<dbReference type="Pfam" id="PF13692">
    <property type="entry name" value="Glyco_trans_1_4"/>
    <property type="match status" value="1"/>
</dbReference>
<sequence>MSGLRVAYVSTDPGIDVLGTKGASVHVQAVVRSLLRRGAHVDLVTPRADGDAAPDLAAHPRVRVHRLPRARKVRDTAAREAAARTSDAAVAGVLDDLHAAAPLDLVHERYALWGRTATAWAHAQAVPSVLEVNAPLPAEQSAHRVLVGEAKAYAVARDALSHAGAVFGVTDAVAGWARGLAADPGRVTTIGNGVDTRAVTPAATPVHDGGEAPFTLGFVGTLKAWHGVETLLEALALLVRDADVRLLVVGDGPRAQALRDLAERLGVAGAVRWTGAVPSTAVAGLLQSVDVACAPYPALEDFYFSPLKVTEYLAAGLPVVASAVGGLPALLGHGTHGELVAPDDPAALAAAVTALRTDPVRRAALRERNREAALGRDWDHVAARTLAHAGVAVPPLAAPHPTAPHPIAGTTATEEDRRVA</sequence>
<dbReference type="EC" id="2.4.-.-" evidence="5"/>
<reference evidence="5 6" key="1">
    <citation type="submission" date="2023-08" db="EMBL/GenBank/DDBJ databases">
        <title>Nocardioides seae sp. nov., a bacterium isolated from a soil.</title>
        <authorList>
            <person name="Wang X."/>
        </authorList>
    </citation>
    <scope>NUCLEOTIDE SEQUENCE [LARGE SCALE GENOMIC DNA]</scope>
    <source>
        <strain evidence="5 6">YZH12</strain>
    </source>
</reference>
<accession>A0ABU3Q1D8</accession>
<evidence type="ECO:0000256" key="3">
    <source>
        <dbReference type="SAM" id="MobiDB-lite"/>
    </source>
</evidence>